<dbReference type="SUPFAM" id="SSF46689">
    <property type="entry name" value="Homeodomain-like"/>
    <property type="match status" value="1"/>
</dbReference>
<dbReference type="Gene3D" id="1.10.357.10">
    <property type="entry name" value="Tetracycline Repressor, domain 2"/>
    <property type="match status" value="1"/>
</dbReference>
<dbReference type="AlphaFoldDB" id="A0A1L7NEB3"/>
<dbReference type="RefSeq" id="WP_095115475.1">
    <property type="nucleotide sequence ID" value="NZ_AP015029.1"/>
</dbReference>
<feature type="DNA-binding region" description="H-T-H motif" evidence="4">
    <location>
        <begin position="35"/>
        <end position="54"/>
    </location>
</feature>
<dbReference type="InterPro" id="IPR009057">
    <property type="entry name" value="Homeodomain-like_sf"/>
</dbReference>
<evidence type="ECO:0000259" key="6">
    <source>
        <dbReference type="PROSITE" id="PS50977"/>
    </source>
</evidence>
<evidence type="ECO:0000313" key="7">
    <source>
        <dbReference type="EMBL" id="BAW23797.1"/>
    </source>
</evidence>
<reference evidence="7 8" key="1">
    <citation type="submission" date="2015-11" db="EMBL/GenBank/DDBJ databases">
        <title>Complete genome sequencing of a biphenyl-degrading bacterium, Pseudomonas putida KF715 (=NBRC110667).</title>
        <authorList>
            <person name="Suenaga H."/>
            <person name="Fujihara N."/>
            <person name="Watanabe T."/>
            <person name="Hirose J."/>
            <person name="Kimura N."/>
            <person name="Yamazoe A."/>
            <person name="Hosoyama A."/>
            <person name="Shimodaira J."/>
            <person name="Furukawa K."/>
        </authorList>
    </citation>
    <scope>NUCLEOTIDE SEQUENCE [LARGE SCALE GENOMIC DNA]</scope>
    <source>
        <strain evidence="7 8">KF715</strain>
    </source>
</reference>
<dbReference type="GO" id="GO:0003700">
    <property type="term" value="F:DNA-binding transcription factor activity"/>
    <property type="evidence" value="ECO:0007669"/>
    <property type="project" value="TreeGrafter"/>
</dbReference>
<dbReference type="Proteomes" id="UP000218731">
    <property type="component" value="Chromosome 1"/>
</dbReference>
<evidence type="ECO:0000256" key="5">
    <source>
        <dbReference type="SAM" id="Coils"/>
    </source>
</evidence>
<dbReference type="PROSITE" id="PS50977">
    <property type="entry name" value="HTH_TETR_2"/>
    <property type="match status" value="1"/>
</dbReference>
<sequence>MPASSLSPVPTPHARDRLLEAATALFASHGYQAIGLRDLASHLGLRAGSLYHHIDTKQGLLFELIESSLTDLLYETRQCLKGARATSERLPCFVQAFVTYSQANPDKLVLLTREAMNLNEEQLLQVEQLKAEYSGLLSDIVAAECGLTTPRARSIAHAVLGLLCGQAQWGTVMTAKEQLVTFVQGIVGTGKTAVHR</sequence>
<protein>
    <submittedName>
        <fullName evidence="7">TetR family transcriptional regulator</fullName>
    </submittedName>
</protein>
<organism evidence="7 8">
    <name type="scientific">Pseudomonas putida</name>
    <name type="common">Arthrobacter siderocapsulatus</name>
    <dbReference type="NCBI Taxonomy" id="303"/>
    <lineage>
        <taxon>Bacteria</taxon>
        <taxon>Pseudomonadati</taxon>
        <taxon>Pseudomonadota</taxon>
        <taxon>Gammaproteobacteria</taxon>
        <taxon>Pseudomonadales</taxon>
        <taxon>Pseudomonadaceae</taxon>
        <taxon>Pseudomonas</taxon>
    </lineage>
</organism>
<keyword evidence="2 4" id="KW-0238">DNA-binding</keyword>
<evidence type="ECO:0000313" key="8">
    <source>
        <dbReference type="Proteomes" id="UP000218731"/>
    </source>
</evidence>
<keyword evidence="1" id="KW-0805">Transcription regulation</keyword>
<dbReference type="PRINTS" id="PR00455">
    <property type="entry name" value="HTHTETR"/>
</dbReference>
<dbReference type="InterPro" id="IPR041490">
    <property type="entry name" value="KstR2_TetR_C"/>
</dbReference>
<dbReference type="InterPro" id="IPR050109">
    <property type="entry name" value="HTH-type_TetR-like_transc_reg"/>
</dbReference>
<evidence type="ECO:0000256" key="3">
    <source>
        <dbReference type="ARBA" id="ARBA00023163"/>
    </source>
</evidence>
<feature type="coiled-coil region" evidence="5">
    <location>
        <begin position="112"/>
        <end position="139"/>
    </location>
</feature>
<evidence type="ECO:0000256" key="4">
    <source>
        <dbReference type="PROSITE-ProRule" id="PRU00335"/>
    </source>
</evidence>
<gene>
    <name evidence="7" type="ORF">KF715C_ch32240</name>
</gene>
<keyword evidence="5" id="KW-0175">Coiled coil</keyword>
<dbReference type="EMBL" id="AP015029">
    <property type="protein sequence ID" value="BAW23797.1"/>
    <property type="molecule type" value="Genomic_DNA"/>
</dbReference>
<dbReference type="Pfam" id="PF00440">
    <property type="entry name" value="TetR_N"/>
    <property type="match status" value="1"/>
</dbReference>
<feature type="domain" description="HTH tetR-type" evidence="6">
    <location>
        <begin position="12"/>
        <end position="72"/>
    </location>
</feature>
<evidence type="ECO:0000256" key="1">
    <source>
        <dbReference type="ARBA" id="ARBA00023015"/>
    </source>
</evidence>
<accession>A0A1L7NEB3</accession>
<name>A0A1L7NEB3_PSEPU</name>
<proteinExistence type="predicted"/>
<dbReference type="Pfam" id="PF17932">
    <property type="entry name" value="TetR_C_24"/>
    <property type="match status" value="1"/>
</dbReference>
<dbReference type="PANTHER" id="PTHR30055">
    <property type="entry name" value="HTH-TYPE TRANSCRIPTIONAL REGULATOR RUTR"/>
    <property type="match status" value="1"/>
</dbReference>
<keyword evidence="3" id="KW-0804">Transcription</keyword>
<evidence type="ECO:0000256" key="2">
    <source>
        <dbReference type="ARBA" id="ARBA00023125"/>
    </source>
</evidence>
<dbReference type="InterPro" id="IPR001647">
    <property type="entry name" value="HTH_TetR"/>
</dbReference>
<dbReference type="Gene3D" id="1.10.10.60">
    <property type="entry name" value="Homeodomain-like"/>
    <property type="match status" value="1"/>
</dbReference>
<dbReference type="PANTHER" id="PTHR30055:SF234">
    <property type="entry name" value="HTH-TYPE TRANSCRIPTIONAL REGULATOR BETI"/>
    <property type="match status" value="1"/>
</dbReference>
<dbReference type="GO" id="GO:0000976">
    <property type="term" value="F:transcription cis-regulatory region binding"/>
    <property type="evidence" value="ECO:0007669"/>
    <property type="project" value="TreeGrafter"/>
</dbReference>